<dbReference type="AlphaFoldDB" id="B5XPV9"/>
<evidence type="ECO:0000313" key="1">
    <source>
        <dbReference type="EMBL" id="ACI07701.1"/>
    </source>
</evidence>
<organism evidence="1 2">
    <name type="scientific">Klebsiella variicola (strain 342)</name>
    <name type="common">Klebsiella pneumoniae</name>
    <dbReference type="NCBI Taxonomy" id="507522"/>
    <lineage>
        <taxon>Bacteria</taxon>
        <taxon>Pseudomonadati</taxon>
        <taxon>Pseudomonadota</taxon>
        <taxon>Gammaproteobacteria</taxon>
        <taxon>Enterobacterales</taxon>
        <taxon>Enterobacteriaceae</taxon>
        <taxon>Klebsiella/Raoultella group</taxon>
        <taxon>Klebsiella</taxon>
        <taxon>Klebsiella pneumoniae complex</taxon>
    </lineage>
</organism>
<accession>B5XPV9</accession>
<dbReference type="HOGENOM" id="CLU_3344712_0_0_6"/>
<protein>
    <submittedName>
        <fullName evidence="1">Uncharacterized protein</fullName>
    </submittedName>
</protein>
<dbReference type="EMBL" id="CP000964">
    <property type="protein sequence ID" value="ACI07701.1"/>
    <property type="molecule type" value="Genomic_DNA"/>
</dbReference>
<dbReference type="KEGG" id="kpe:KPK_1860"/>
<name>B5XPV9_KLEV3</name>
<proteinExistence type="predicted"/>
<reference evidence="1 2" key="1">
    <citation type="journal article" date="2008" name="PLoS Genet.">
        <title>Complete genome sequence of the N2-fixing broad host range endophyte Klebsiella pneumoniae 342 and virulence predictions verified in mice.</title>
        <authorList>
            <person name="Fouts D.E."/>
            <person name="Tyler H.L."/>
            <person name="DeBoy R.T."/>
            <person name="Daugherty S."/>
            <person name="Ren Q."/>
            <person name="Badger J.H."/>
            <person name="Durkin A.S."/>
            <person name="Huot H."/>
            <person name="Shrivastava S."/>
            <person name="Kothari S."/>
            <person name="Dodson R.J."/>
            <person name="Mohamoud Y."/>
            <person name="Khouri H."/>
            <person name="Roesch L.F."/>
            <person name="Krogfelt K.A."/>
            <person name="Struve C."/>
            <person name="Triplett E.W."/>
            <person name="Methe B.A."/>
        </authorList>
    </citation>
    <scope>NUCLEOTIDE SEQUENCE [LARGE SCALE GENOMIC DNA]</scope>
    <source>
        <strain evidence="1 2">342</strain>
    </source>
</reference>
<gene>
    <name evidence="1" type="ordered locus">KPK_1860</name>
</gene>
<sequence>MKAVLPVPVLPGFSAGSGGGRLNALMPQYFFIGLWDE</sequence>
<dbReference type="BioCyc" id="KPNE507522:GI0B-1854-MONOMER"/>
<dbReference type="Proteomes" id="UP000001734">
    <property type="component" value="Chromosome"/>
</dbReference>
<evidence type="ECO:0000313" key="2">
    <source>
        <dbReference type="Proteomes" id="UP000001734"/>
    </source>
</evidence>